<evidence type="ECO:0000313" key="2">
    <source>
        <dbReference type="EMBL" id="HGB15349.1"/>
    </source>
</evidence>
<dbReference type="EMBL" id="DTHB01000053">
    <property type="protein sequence ID" value="HGB15349.1"/>
    <property type="molecule type" value="Genomic_DNA"/>
</dbReference>
<organism evidence="2">
    <name type="scientific">Desulfobacca acetoxidans</name>
    <dbReference type="NCBI Taxonomy" id="60893"/>
    <lineage>
        <taxon>Bacteria</taxon>
        <taxon>Pseudomonadati</taxon>
        <taxon>Thermodesulfobacteriota</taxon>
        <taxon>Desulfobaccia</taxon>
        <taxon>Desulfobaccales</taxon>
        <taxon>Desulfobaccaceae</taxon>
        <taxon>Desulfobacca</taxon>
    </lineage>
</organism>
<reference evidence="2" key="1">
    <citation type="journal article" date="2020" name="mSystems">
        <title>Genome- and Community-Level Interaction Insights into Carbon Utilization and Element Cycling Functions of Hydrothermarchaeota in Hydrothermal Sediment.</title>
        <authorList>
            <person name="Zhou Z."/>
            <person name="Liu Y."/>
            <person name="Xu W."/>
            <person name="Pan J."/>
            <person name="Luo Z.H."/>
            <person name="Li M."/>
        </authorList>
    </citation>
    <scope>NUCLEOTIDE SEQUENCE [LARGE SCALE GENOMIC DNA]</scope>
    <source>
        <strain evidence="2">SpSt-776</strain>
    </source>
</reference>
<feature type="compositionally biased region" description="Basic residues" evidence="1">
    <location>
        <begin position="59"/>
        <end position="69"/>
    </location>
</feature>
<proteinExistence type="predicted"/>
<protein>
    <submittedName>
        <fullName evidence="2">Uncharacterized protein</fullName>
    </submittedName>
</protein>
<sequence length="80" mass="9059">MAKERNRNHKGTKLEIKVIPPQYMDKPLVEIARLLGDGPLLWPGGAGRSQGVKFVHYDIKKKRGRKPRSLKNQTSDKPSP</sequence>
<evidence type="ECO:0000256" key="1">
    <source>
        <dbReference type="SAM" id="MobiDB-lite"/>
    </source>
</evidence>
<dbReference type="AlphaFoldDB" id="A0A7C3WIC0"/>
<feature type="compositionally biased region" description="Polar residues" evidence="1">
    <location>
        <begin position="70"/>
        <end position="80"/>
    </location>
</feature>
<name>A0A7C3WIC0_9BACT</name>
<accession>A0A7C3WIC0</accession>
<gene>
    <name evidence="2" type="ORF">ENV62_08960</name>
</gene>
<feature type="region of interest" description="Disordered" evidence="1">
    <location>
        <begin position="57"/>
        <end position="80"/>
    </location>
</feature>
<comment type="caution">
    <text evidence="2">The sequence shown here is derived from an EMBL/GenBank/DDBJ whole genome shotgun (WGS) entry which is preliminary data.</text>
</comment>